<evidence type="ECO:0000313" key="2">
    <source>
        <dbReference type="EMBL" id="NKY28125.1"/>
    </source>
</evidence>
<dbReference type="RefSeq" id="WP_168434145.1">
    <property type="nucleotide sequence ID" value="NZ_JAAXOS010000008.1"/>
</dbReference>
<evidence type="ECO:0000313" key="3">
    <source>
        <dbReference type="Proteomes" id="UP000540698"/>
    </source>
</evidence>
<gene>
    <name evidence="2" type="ORF">HGB38_18120</name>
</gene>
<accession>A0A7X6L5D6</accession>
<evidence type="ECO:0000256" key="1">
    <source>
        <dbReference type="SAM" id="MobiDB-lite"/>
    </source>
</evidence>
<sequence length="186" mass="20254">MSSDHVHYAFWKEDPAAKKPKWVFGRRRPAPWADTDPVYAHAHADARTFHVSIKTGRWGSKPVQIDGATYAELLAANKHLAQALDTRPGPLVLLSCSPARPGGSAAASMSGHLHSRTNIDRDVYAAKGDVMTQTWRSREEVSSVGVEVDSSVGDAADSLWEVHRAPRDTPAGSDDQLPPPTVRNEL</sequence>
<dbReference type="AlphaFoldDB" id="A0A7X6L5D6"/>
<name>A0A7X6L5D6_9NOCA</name>
<keyword evidence="3" id="KW-1185">Reference proteome</keyword>
<protein>
    <submittedName>
        <fullName evidence="2">Uncharacterized protein</fullName>
    </submittedName>
</protein>
<organism evidence="2 3">
    <name type="scientific">Nocardia gamkensis</name>
    <dbReference type="NCBI Taxonomy" id="352869"/>
    <lineage>
        <taxon>Bacteria</taxon>
        <taxon>Bacillati</taxon>
        <taxon>Actinomycetota</taxon>
        <taxon>Actinomycetes</taxon>
        <taxon>Mycobacteriales</taxon>
        <taxon>Nocardiaceae</taxon>
        <taxon>Nocardia</taxon>
    </lineage>
</organism>
<dbReference type="EMBL" id="JAAXOS010000008">
    <property type="protein sequence ID" value="NKY28125.1"/>
    <property type="molecule type" value="Genomic_DNA"/>
</dbReference>
<reference evidence="2 3" key="1">
    <citation type="submission" date="2020-04" db="EMBL/GenBank/DDBJ databases">
        <title>MicrobeNet Type strains.</title>
        <authorList>
            <person name="Nicholson A.C."/>
        </authorList>
    </citation>
    <scope>NUCLEOTIDE SEQUENCE [LARGE SCALE GENOMIC DNA]</scope>
    <source>
        <strain evidence="2 3">DSM 44956</strain>
    </source>
</reference>
<comment type="caution">
    <text evidence="2">The sequence shown here is derived from an EMBL/GenBank/DDBJ whole genome shotgun (WGS) entry which is preliminary data.</text>
</comment>
<dbReference type="Proteomes" id="UP000540698">
    <property type="component" value="Unassembled WGS sequence"/>
</dbReference>
<proteinExistence type="predicted"/>
<feature type="region of interest" description="Disordered" evidence="1">
    <location>
        <begin position="157"/>
        <end position="186"/>
    </location>
</feature>
<feature type="compositionally biased region" description="Pro residues" evidence="1">
    <location>
        <begin position="177"/>
        <end position="186"/>
    </location>
</feature>